<keyword evidence="3" id="KW-1185">Reference proteome</keyword>
<evidence type="ECO:0000259" key="1">
    <source>
        <dbReference type="PROSITE" id="PS50263"/>
    </source>
</evidence>
<dbReference type="Gene3D" id="3.60.110.10">
    <property type="entry name" value="Carbon-nitrogen hydrolase"/>
    <property type="match status" value="1"/>
</dbReference>
<dbReference type="OrthoDB" id="9811121at2"/>
<protein>
    <submittedName>
        <fullName evidence="2">Putative amidohydrolase</fullName>
    </submittedName>
</protein>
<dbReference type="Proteomes" id="UP000231134">
    <property type="component" value="Unassembled WGS sequence"/>
</dbReference>
<keyword evidence="2" id="KW-0378">Hydrolase</keyword>
<dbReference type="RefSeq" id="WP_100424563.1">
    <property type="nucleotide sequence ID" value="NZ_PGEX01000001.1"/>
</dbReference>
<dbReference type="Pfam" id="PF00795">
    <property type="entry name" value="CN_hydrolase"/>
    <property type="match status" value="1"/>
</dbReference>
<feature type="domain" description="CN hydrolase" evidence="1">
    <location>
        <begin position="2"/>
        <end position="237"/>
    </location>
</feature>
<dbReference type="PROSITE" id="PS50263">
    <property type="entry name" value="CN_HYDROLASE"/>
    <property type="match status" value="1"/>
</dbReference>
<evidence type="ECO:0000313" key="3">
    <source>
        <dbReference type="Proteomes" id="UP000231134"/>
    </source>
</evidence>
<dbReference type="GO" id="GO:0016787">
    <property type="term" value="F:hydrolase activity"/>
    <property type="evidence" value="ECO:0007669"/>
    <property type="project" value="UniProtKB-KW"/>
</dbReference>
<name>A0A2M9A446_9BACT</name>
<reference evidence="2 3" key="1">
    <citation type="submission" date="2017-11" db="EMBL/GenBank/DDBJ databases">
        <title>Animal gut microbial communities from fecal samples from Wisconsin, USA.</title>
        <authorList>
            <person name="Neumann A."/>
        </authorList>
    </citation>
    <scope>NUCLEOTIDE SEQUENCE [LARGE SCALE GENOMIC DNA]</scope>
    <source>
        <strain evidence="2 3">UWS3</strain>
    </source>
</reference>
<dbReference type="PANTHER" id="PTHR23088">
    <property type="entry name" value="NITRILASE-RELATED"/>
    <property type="match status" value="1"/>
</dbReference>
<accession>A0A2M9A446</accession>
<sequence>MANAYLIQTEPRPNGIEATFSRVREMVLQANPTAGSLILLPEMFATGFLTNPPTASAEDLTSREAPTPRFLQALADETQCAILGGGIEAFASESLPFCNWTGLFKPGKSTPQAFYRKRHPFADEAKHFTAGTKFASFDWQGFSVSPFICFDLRFPEDFRLARASGASLLTVQAEWPTSRALHFKTLLRARAIENQCYVLACSRAGKAFATSSAFGPNGEELLDADSAEKTFCVNLDVSQVNAARANFPLPLPKIHV</sequence>
<organism evidence="2 3">
    <name type="scientific">Hallerella succinigenes</name>
    <dbReference type="NCBI Taxonomy" id="1896222"/>
    <lineage>
        <taxon>Bacteria</taxon>
        <taxon>Pseudomonadati</taxon>
        <taxon>Fibrobacterota</taxon>
        <taxon>Fibrobacteria</taxon>
        <taxon>Fibrobacterales</taxon>
        <taxon>Fibrobacteraceae</taxon>
        <taxon>Hallerella</taxon>
    </lineage>
</organism>
<dbReference type="InterPro" id="IPR036526">
    <property type="entry name" value="C-N_Hydrolase_sf"/>
</dbReference>
<evidence type="ECO:0000313" key="2">
    <source>
        <dbReference type="EMBL" id="PJJ40490.1"/>
    </source>
</evidence>
<dbReference type="PANTHER" id="PTHR23088:SF27">
    <property type="entry name" value="DEAMINATED GLUTATHIONE AMIDASE"/>
    <property type="match status" value="1"/>
</dbReference>
<gene>
    <name evidence="2" type="ORF">BGX16_0416</name>
</gene>
<dbReference type="InterPro" id="IPR003010">
    <property type="entry name" value="C-N_Hydrolase"/>
</dbReference>
<dbReference type="AlphaFoldDB" id="A0A2M9A446"/>
<comment type="caution">
    <text evidence="2">The sequence shown here is derived from an EMBL/GenBank/DDBJ whole genome shotgun (WGS) entry which is preliminary data.</text>
</comment>
<proteinExistence type="predicted"/>
<dbReference type="EMBL" id="PGEX01000001">
    <property type="protein sequence ID" value="PJJ40490.1"/>
    <property type="molecule type" value="Genomic_DNA"/>
</dbReference>
<dbReference type="SUPFAM" id="SSF56317">
    <property type="entry name" value="Carbon-nitrogen hydrolase"/>
    <property type="match status" value="1"/>
</dbReference>